<organism evidence="5 6">
    <name type="scientific">Hymenobacter metallicola</name>
    <dbReference type="NCBI Taxonomy" id="2563114"/>
    <lineage>
        <taxon>Bacteria</taxon>
        <taxon>Pseudomonadati</taxon>
        <taxon>Bacteroidota</taxon>
        <taxon>Cytophagia</taxon>
        <taxon>Cytophagales</taxon>
        <taxon>Hymenobacteraceae</taxon>
        <taxon>Hymenobacter</taxon>
    </lineage>
</organism>
<reference evidence="5 6" key="1">
    <citation type="submission" date="2019-04" db="EMBL/GenBank/DDBJ databases">
        <authorList>
            <person name="Feng G."/>
            <person name="Zhang J."/>
            <person name="Zhu H."/>
        </authorList>
    </citation>
    <scope>NUCLEOTIDE SEQUENCE [LARGE SCALE GENOMIC DNA]</scope>
    <source>
        <strain evidence="5 6">9PBR-1</strain>
    </source>
</reference>
<feature type="domain" description="HTH luxR-type" evidence="4">
    <location>
        <begin position="155"/>
        <end position="220"/>
    </location>
</feature>
<dbReference type="GO" id="GO:0003677">
    <property type="term" value="F:DNA binding"/>
    <property type="evidence" value="ECO:0007669"/>
    <property type="project" value="UniProtKB-KW"/>
</dbReference>
<protein>
    <submittedName>
        <fullName evidence="5">LuxR family transcriptional regulator</fullName>
    </submittedName>
</protein>
<keyword evidence="1" id="KW-0805">Transcription regulation</keyword>
<proteinExistence type="predicted"/>
<dbReference type="PANTHER" id="PTHR44688">
    <property type="entry name" value="DNA-BINDING TRANSCRIPTIONAL ACTIVATOR DEVR_DOSR"/>
    <property type="match status" value="1"/>
</dbReference>
<dbReference type="PRINTS" id="PR00038">
    <property type="entry name" value="HTHLUXR"/>
</dbReference>
<evidence type="ECO:0000313" key="5">
    <source>
        <dbReference type="EMBL" id="TGE28139.1"/>
    </source>
</evidence>
<dbReference type="AlphaFoldDB" id="A0A4Z0QFM6"/>
<dbReference type="RefSeq" id="WP_135391511.1">
    <property type="nucleotide sequence ID" value="NZ_SRMB01000001.1"/>
</dbReference>
<dbReference type="CDD" id="cd06170">
    <property type="entry name" value="LuxR_C_like"/>
    <property type="match status" value="1"/>
</dbReference>
<dbReference type="PANTHER" id="PTHR44688:SF16">
    <property type="entry name" value="DNA-BINDING TRANSCRIPTIONAL ACTIVATOR DEVR_DOSR"/>
    <property type="match status" value="1"/>
</dbReference>
<dbReference type="Pfam" id="PF00196">
    <property type="entry name" value="GerE"/>
    <property type="match status" value="1"/>
</dbReference>
<keyword evidence="2" id="KW-0238">DNA-binding</keyword>
<keyword evidence="3" id="KW-0804">Transcription</keyword>
<comment type="caution">
    <text evidence="5">The sequence shown here is derived from an EMBL/GenBank/DDBJ whole genome shotgun (WGS) entry which is preliminary data.</text>
</comment>
<dbReference type="InterPro" id="IPR016032">
    <property type="entry name" value="Sig_transdc_resp-reg_C-effctor"/>
</dbReference>
<dbReference type="InterPro" id="IPR000792">
    <property type="entry name" value="Tscrpt_reg_LuxR_C"/>
</dbReference>
<dbReference type="Proteomes" id="UP000298471">
    <property type="component" value="Unassembled WGS sequence"/>
</dbReference>
<dbReference type="SMART" id="SM00421">
    <property type="entry name" value="HTH_LUXR"/>
    <property type="match status" value="1"/>
</dbReference>
<evidence type="ECO:0000313" key="6">
    <source>
        <dbReference type="Proteomes" id="UP000298471"/>
    </source>
</evidence>
<dbReference type="InterPro" id="IPR036388">
    <property type="entry name" value="WH-like_DNA-bd_sf"/>
</dbReference>
<evidence type="ECO:0000256" key="3">
    <source>
        <dbReference type="ARBA" id="ARBA00023163"/>
    </source>
</evidence>
<evidence type="ECO:0000256" key="1">
    <source>
        <dbReference type="ARBA" id="ARBA00023015"/>
    </source>
</evidence>
<dbReference type="GO" id="GO:0006355">
    <property type="term" value="P:regulation of DNA-templated transcription"/>
    <property type="evidence" value="ECO:0007669"/>
    <property type="project" value="InterPro"/>
</dbReference>
<dbReference type="Gene3D" id="1.10.10.10">
    <property type="entry name" value="Winged helix-like DNA-binding domain superfamily/Winged helix DNA-binding domain"/>
    <property type="match status" value="1"/>
</dbReference>
<dbReference type="EMBL" id="SRMB01000001">
    <property type="protein sequence ID" value="TGE28139.1"/>
    <property type="molecule type" value="Genomic_DNA"/>
</dbReference>
<accession>A0A4Z0QFM6</accession>
<evidence type="ECO:0000256" key="2">
    <source>
        <dbReference type="ARBA" id="ARBA00023125"/>
    </source>
</evidence>
<gene>
    <name evidence="5" type="ORF">E5K02_01350</name>
</gene>
<sequence length="222" mass="25402">MTDEERITAKIAEIATTADEYPAVVIIHHVPTRTVRYLSRWGLDLLGATLEELMALGPDFSPTYFNPVESDEYMARVFQLMYESGVPDVHTFYQQVRTTEREGWSWYLTSMRRLLTDEQGGPLLVMGMAIPLHPENHFAAKVQRLIDENQFLRRHRTAFSSLTARERDVLRLLALGHSAPEIASLLHISELTAATHRRNVRQKLGATTAFDLMEYARAFDLI</sequence>
<dbReference type="PROSITE" id="PS50043">
    <property type="entry name" value="HTH_LUXR_2"/>
    <property type="match status" value="1"/>
</dbReference>
<dbReference type="SUPFAM" id="SSF46894">
    <property type="entry name" value="C-terminal effector domain of the bipartite response regulators"/>
    <property type="match status" value="1"/>
</dbReference>
<dbReference type="OrthoDB" id="965844at2"/>
<keyword evidence="6" id="KW-1185">Reference proteome</keyword>
<evidence type="ECO:0000259" key="4">
    <source>
        <dbReference type="PROSITE" id="PS50043"/>
    </source>
</evidence>
<name>A0A4Z0QFM6_9BACT</name>